<dbReference type="EMBL" id="AUZI01000019">
    <property type="protein sequence ID" value="KID48924.1"/>
    <property type="molecule type" value="Genomic_DNA"/>
</dbReference>
<protein>
    <recommendedName>
        <fullName evidence="3">ABC transporter domain-containing protein</fullName>
    </recommendedName>
</protein>
<dbReference type="PATRIC" id="fig|1226633.4.peg.1508"/>
<dbReference type="Gene3D" id="3.40.50.300">
    <property type="entry name" value="P-loop containing nucleotide triphosphate hydrolases"/>
    <property type="match status" value="1"/>
</dbReference>
<organism evidence="1 2">
    <name type="scientific">Fusobacterium necrophorum subsp. funduliforme B35</name>
    <dbReference type="NCBI Taxonomy" id="1226633"/>
    <lineage>
        <taxon>Bacteria</taxon>
        <taxon>Fusobacteriati</taxon>
        <taxon>Fusobacteriota</taxon>
        <taxon>Fusobacteriia</taxon>
        <taxon>Fusobacteriales</taxon>
        <taxon>Fusobacteriaceae</taxon>
        <taxon>Fusobacterium</taxon>
    </lineage>
</organism>
<evidence type="ECO:0008006" key="3">
    <source>
        <dbReference type="Google" id="ProtNLM"/>
    </source>
</evidence>
<evidence type="ECO:0000313" key="1">
    <source>
        <dbReference type="EMBL" id="KID48924.1"/>
    </source>
</evidence>
<comment type="caution">
    <text evidence="1">The sequence shown here is derived from an EMBL/GenBank/DDBJ whole genome shotgun (WGS) entry which is preliminary data.</text>
</comment>
<evidence type="ECO:0000313" key="2">
    <source>
        <dbReference type="Proteomes" id="UP000031184"/>
    </source>
</evidence>
<dbReference type="AlphaFoldDB" id="A0A0B4EVI7"/>
<gene>
    <name evidence="1" type="ORF">C095_07490</name>
</gene>
<dbReference type="Proteomes" id="UP000031184">
    <property type="component" value="Unassembled WGS sequence"/>
</dbReference>
<dbReference type="SUPFAM" id="SSF52540">
    <property type="entry name" value="P-loop containing nucleoside triphosphate hydrolases"/>
    <property type="match status" value="1"/>
</dbReference>
<reference evidence="1 2" key="1">
    <citation type="submission" date="2013-08" db="EMBL/GenBank/DDBJ databases">
        <title>An opportunistic ruminal bacterium that causes liver abscesses in cattle.</title>
        <authorList>
            <person name="Benahmed F.H."/>
            <person name="Rasmussen M."/>
            <person name="Harbottle H."/>
            <person name="Soppet D."/>
            <person name="Nagaraja T.G."/>
            <person name="Davidson M."/>
        </authorList>
    </citation>
    <scope>NUCLEOTIDE SEQUENCE [LARGE SCALE GENOMIC DNA]</scope>
    <source>
        <strain evidence="1 2">B35</strain>
    </source>
</reference>
<sequence>MSYLPQMDLDISTLTVLEIVLLGRLPELKSKVSEEDLKIVMEVLRDLNIEELAGNVFNHLSGGQKNLFSLLRL</sequence>
<proteinExistence type="predicted"/>
<name>A0A0B4EVI7_9FUSO</name>
<accession>A0A0B4EVI7</accession>
<dbReference type="InterPro" id="IPR027417">
    <property type="entry name" value="P-loop_NTPase"/>
</dbReference>